<evidence type="ECO:0000313" key="8">
    <source>
        <dbReference type="EMBL" id="KAF9884814.1"/>
    </source>
</evidence>
<dbReference type="EMBL" id="VCAU01000111">
    <property type="protein sequence ID" value="KAF9884814.1"/>
    <property type="molecule type" value="Genomic_DNA"/>
</dbReference>
<dbReference type="Gene3D" id="2.130.10.10">
    <property type="entry name" value="YVTN repeat-like/Quinoprotein amine dehydrogenase"/>
    <property type="match status" value="3"/>
</dbReference>
<dbReference type="PROSITE" id="PS50082">
    <property type="entry name" value="WD_REPEATS_2"/>
    <property type="match status" value="1"/>
</dbReference>
<dbReference type="Proteomes" id="UP001194746">
    <property type="component" value="Unassembled WGS sequence"/>
</dbReference>
<dbReference type="PROSITE" id="PS00678">
    <property type="entry name" value="WD_REPEATS_1"/>
    <property type="match status" value="1"/>
</dbReference>
<keyword evidence="9" id="KW-1185">Reference proteome</keyword>
<evidence type="ECO:0000256" key="7">
    <source>
        <dbReference type="PROSITE-ProRule" id="PRU00221"/>
    </source>
</evidence>
<evidence type="ECO:0000256" key="5">
    <source>
        <dbReference type="ARBA" id="ARBA00022737"/>
    </source>
</evidence>
<proteinExistence type="inferred from homology"/>
<dbReference type="InterPro" id="IPR019775">
    <property type="entry name" value="WD40_repeat_CS"/>
</dbReference>
<dbReference type="InterPro" id="IPR001680">
    <property type="entry name" value="WD40_rpt"/>
</dbReference>
<comment type="subcellular location">
    <subcellularLocation>
        <location evidence="1">Cytoplasm</location>
    </subcellularLocation>
</comment>
<feature type="repeat" description="WD" evidence="7">
    <location>
        <begin position="220"/>
        <end position="269"/>
    </location>
</feature>
<name>A0AAD4CE55_ASPNN</name>
<dbReference type="PROSITE" id="PS50294">
    <property type="entry name" value="WD_REPEATS_REGION"/>
    <property type="match status" value="1"/>
</dbReference>
<dbReference type="InterPro" id="IPR036322">
    <property type="entry name" value="WD40_repeat_dom_sf"/>
</dbReference>
<keyword evidence="2" id="KW-0963">Cytoplasm</keyword>
<dbReference type="SMART" id="SM00320">
    <property type="entry name" value="WD40"/>
    <property type="match status" value="8"/>
</dbReference>
<dbReference type="GO" id="GO:0005737">
    <property type="term" value="C:cytoplasm"/>
    <property type="evidence" value="ECO:0007669"/>
    <property type="project" value="UniProtKB-SubCell"/>
</dbReference>
<dbReference type="Pfam" id="PF00400">
    <property type="entry name" value="WD40"/>
    <property type="match status" value="1"/>
</dbReference>
<dbReference type="AlphaFoldDB" id="A0AAD4CE55"/>
<evidence type="ECO:0000256" key="3">
    <source>
        <dbReference type="ARBA" id="ARBA00022574"/>
    </source>
</evidence>
<sequence length="1160" mass="125838">MPPSLEHVDACLPVAALKALNLGGEALILQGQGPFANVIDDSTGKVLAKARTFRRNNVHGFIVLNRTQHSEGKEDVQIVVWGGESVRLLSLSLDRGSTSGDLEVAFHTASAEYLAPDWILAGCAPQSNGQIAYMVTAHNSILGLSVIDEYSSRYKRGIYIKQLVAGVRTLLYSADNVSLSASRILVSAGTVFGEVIVWSCFLDETDIFGSGAVSSIHHFFTGHEGSVFGVRISDAIPSLPGSSSRLLASCSDDRTVRVWDISDCEGVSRDDPSAYSTDGFDLRSTGFGSVAANGDGLESESCIASAYGHKARIWDVQFLHLPSGNHNSLNLVSRGEDATCVLWNLHWGSSPADGSAYHLDNKTSYHLHAGKHIWSMDVRNVDSEFIIYTGGADGALKSFQLRVDDTGALILPNRDTSITEFIDDHDAVKPTEKSMRMFTFINSDYFLGTTVQGEVQICHFESGGSTGPRIRKETLCLAEDLRSFCSMSSLPQHGLVLLGGPTGSIRLYNHQTKTLIPITNTGRLPQLISALDCEFSSSGILEEVYFVVSYADNAELFTVRFSPNAELQVDTIQLLLPTKRFVVLSASLLHDKKYLALGSKFGYFAIYQCAKSDSIQKAAWFDKVHPPDGVNHIIKCSSFFGTPGALPGCFMTAGRDGKYCMHELHTDGGSGNSISVETIHRSLPPVDIAVDGVYVDNVSQDLMLYGFCGGDFILWNESTQSEVARVPCGGSRRIWAFQPSLEQAWGGTFIWLQVHFRAVQIQGNAQRTLRVGGHGREIKAMSASQAAGGEGGPLFVTGGEDTLLRVYAPTSPGNEGLCGTVKCMRVLKEHHSGLQEIGWSNDGKFLFTSGGMEEFLAWRVRSLPYFGIATCLEARSPMDDPNSELRVTSFDMLEVDGEQGEGDFLICLTYSNSKLKIFHYSSSPNEGTFTLLARGTYTSNCLTQARFILRGSSLGLITAATDGYFTFWDLTPTIEPYYSISSGLRAKQPIRTSSTTEGDIACENRYQIHSNSIKCLEIVEVSRTFSLIIAGGDDNALSFSLLSTNLASTDPTSGAITVTIPDAHAACISTIKILEQVGSNSSETMQLTMASSGNDHRVKLWRIEVDTTKGGHEGIQVTNQVDKYTAVADISALDVVRLESGMANLVVCGVGMEIFKIQLH</sequence>
<comment type="caution">
    <text evidence="8">The sequence shown here is derived from an EMBL/GenBank/DDBJ whole genome shotgun (WGS) entry which is preliminary data.</text>
</comment>
<keyword evidence="3 7" id="KW-0853">WD repeat</keyword>
<keyword evidence="4" id="KW-0819">tRNA processing</keyword>
<dbReference type="PANTHER" id="PTHR14344:SF3">
    <property type="entry name" value="WD REPEAT-CONTAINING PROTEIN 6"/>
    <property type="match status" value="1"/>
</dbReference>
<dbReference type="SUPFAM" id="SSF50978">
    <property type="entry name" value="WD40 repeat-like"/>
    <property type="match status" value="2"/>
</dbReference>
<evidence type="ECO:0000256" key="1">
    <source>
        <dbReference type="ARBA" id="ARBA00004496"/>
    </source>
</evidence>
<dbReference type="GO" id="GO:0030488">
    <property type="term" value="P:tRNA methylation"/>
    <property type="evidence" value="ECO:0007669"/>
    <property type="project" value="TreeGrafter"/>
</dbReference>
<evidence type="ECO:0008006" key="10">
    <source>
        <dbReference type="Google" id="ProtNLM"/>
    </source>
</evidence>
<dbReference type="PANTHER" id="PTHR14344">
    <property type="entry name" value="WD REPEAT PROTEIN"/>
    <property type="match status" value="1"/>
</dbReference>
<dbReference type="InterPro" id="IPR015943">
    <property type="entry name" value="WD40/YVTN_repeat-like_dom_sf"/>
</dbReference>
<organism evidence="8 9">
    <name type="scientific">Aspergillus nanangensis</name>
    <dbReference type="NCBI Taxonomy" id="2582783"/>
    <lineage>
        <taxon>Eukaryota</taxon>
        <taxon>Fungi</taxon>
        <taxon>Dikarya</taxon>
        <taxon>Ascomycota</taxon>
        <taxon>Pezizomycotina</taxon>
        <taxon>Eurotiomycetes</taxon>
        <taxon>Eurotiomycetidae</taxon>
        <taxon>Eurotiales</taxon>
        <taxon>Aspergillaceae</taxon>
        <taxon>Aspergillus</taxon>
        <taxon>Aspergillus subgen. Circumdati</taxon>
    </lineage>
</organism>
<comment type="similarity">
    <text evidence="6">Belongs to the WD repeat WDR6 family.</text>
</comment>
<evidence type="ECO:0000256" key="2">
    <source>
        <dbReference type="ARBA" id="ARBA00022490"/>
    </source>
</evidence>
<evidence type="ECO:0000256" key="6">
    <source>
        <dbReference type="ARBA" id="ARBA00038255"/>
    </source>
</evidence>
<evidence type="ECO:0000256" key="4">
    <source>
        <dbReference type="ARBA" id="ARBA00022694"/>
    </source>
</evidence>
<protein>
    <recommendedName>
        <fullName evidence="10">WD repeat protein</fullName>
    </recommendedName>
</protein>
<reference evidence="8" key="1">
    <citation type="journal article" date="2019" name="Beilstein J. Org. Chem.">
        <title>Nanangenines: drimane sesquiterpenoids as the dominant metabolite cohort of a novel Australian fungus, Aspergillus nanangensis.</title>
        <authorList>
            <person name="Lacey H.J."/>
            <person name="Gilchrist C.L.M."/>
            <person name="Crombie A."/>
            <person name="Kalaitzis J.A."/>
            <person name="Vuong D."/>
            <person name="Rutledge P.J."/>
            <person name="Turner P."/>
            <person name="Pitt J.I."/>
            <person name="Lacey E."/>
            <person name="Chooi Y.H."/>
            <person name="Piggott A.M."/>
        </authorList>
    </citation>
    <scope>NUCLEOTIDE SEQUENCE</scope>
    <source>
        <strain evidence="8">MST-FP2251</strain>
    </source>
</reference>
<accession>A0AAD4CE55</accession>
<gene>
    <name evidence="8" type="ORF">FE257_001230</name>
</gene>
<evidence type="ECO:0000313" key="9">
    <source>
        <dbReference type="Proteomes" id="UP001194746"/>
    </source>
</evidence>
<dbReference type="InterPro" id="IPR051973">
    <property type="entry name" value="tRNA_Anticodon_Mtase-Reg"/>
</dbReference>
<keyword evidence="5" id="KW-0677">Repeat</keyword>
<reference evidence="8" key="2">
    <citation type="submission" date="2020-02" db="EMBL/GenBank/DDBJ databases">
        <authorList>
            <person name="Gilchrist C.L.M."/>
            <person name="Chooi Y.-H."/>
        </authorList>
    </citation>
    <scope>NUCLEOTIDE SEQUENCE</scope>
    <source>
        <strain evidence="8">MST-FP2251</strain>
    </source>
</reference>